<sequence>MDVFIGIDVACAKDKYLPLVICTRQNGQLLPFPLANYQIKSPRGLGNALTLHEKVNQAFANDVARYIETVCVTYQLNPVRIGIDSPLRPRDNRLKRRLAEQALDKAGISCYTTPSRDDFEAIKAKGIDHLQADKPIQNLPHAHQIFMLLGFALNERLSKVAECIEVYPHATVKQLGVADIHKSKGNQAELQLSAMSQYTGWPITNEDWEQAANMCLGPMHDRVDAYSAAWVASLPEMERTCFGDPEKGDAIWIPKVKPINGISAKPPTKPIPITKTKQVVSNAENKRSCPACHQHEFKRWPFGWDAHATHKCTGLKAVEPEARKKEFKRRFINSSKSQN</sequence>
<dbReference type="InterPro" id="IPR007362">
    <property type="entry name" value="DUF429"/>
</dbReference>
<keyword evidence="2" id="KW-1185">Reference proteome</keyword>
<protein>
    <recommendedName>
        <fullName evidence="3">DUF429 domain-containing protein</fullName>
    </recommendedName>
</protein>
<evidence type="ECO:0000313" key="2">
    <source>
        <dbReference type="Proteomes" id="UP000095392"/>
    </source>
</evidence>
<reference evidence="1 2" key="1">
    <citation type="submission" date="2016-09" db="EMBL/GenBank/DDBJ databases">
        <title>Draft Genome Sequence of four Alteromonas macleodii strains isolated from copper coupons and grown long-term at elevated copper levels.</title>
        <authorList>
            <person name="Cusick K."/>
            <person name="Dale J."/>
            <person name="Little B."/>
            <person name="Biffinger J."/>
        </authorList>
    </citation>
    <scope>NUCLEOTIDE SEQUENCE [LARGE SCALE GENOMIC DNA]</scope>
    <source>
        <strain evidence="1 2">KCP01</strain>
    </source>
</reference>
<evidence type="ECO:0008006" key="3">
    <source>
        <dbReference type="Google" id="ProtNLM"/>
    </source>
</evidence>
<name>A0AB36FZW4_ALTMA</name>
<gene>
    <name evidence="1" type="ORF">BFV95_0257</name>
</gene>
<evidence type="ECO:0000313" key="1">
    <source>
        <dbReference type="EMBL" id="OES38286.1"/>
    </source>
</evidence>
<dbReference type="EMBL" id="MIPY01000003">
    <property type="protein sequence ID" value="OES38286.1"/>
    <property type="molecule type" value="Genomic_DNA"/>
</dbReference>
<proteinExistence type="predicted"/>
<accession>A0AB36FZW4</accession>
<comment type="caution">
    <text evidence="1">The sequence shown here is derived from an EMBL/GenBank/DDBJ whole genome shotgun (WGS) entry which is preliminary data.</text>
</comment>
<dbReference type="RefSeq" id="WP_069943562.1">
    <property type="nucleotide sequence ID" value="NZ_MIPW01000003.1"/>
</dbReference>
<dbReference type="AlphaFoldDB" id="A0AB36FZW4"/>
<dbReference type="Proteomes" id="UP000095392">
    <property type="component" value="Unassembled WGS sequence"/>
</dbReference>
<organism evidence="1 2">
    <name type="scientific">Alteromonas macleodii</name>
    <name type="common">Pseudoalteromonas macleodii</name>
    <dbReference type="NCBI Taxonomy" id="28108"/>
    <lineage>
        <taxon>Bacteria</taxon>
        <taxon>Pseudomonadati</taxon>
        <taxon>Pseudomonadota</taxon>
        <taxon>Gammaproteobacteria</taxon>
        <taxon>Alteromonadales</taxon>
        <taxon>Alteromonadaceae</taxon>
        <taxon>Alteromonas/Salinimonas group</taxon>
        <taxon>Alteromonas</taxon>
    </lineage>
</organism>
<dbReference type="Pfam" id="PF04250">
    <property type="entry name" value="DUF429"/>
    <property type="match status" value="1"/>
</dbReference>